<feature type="compositionally biased region" description="Polar residues" evidence="1">
    <location>
        <begin position="37"/>
        <end position="51"/>
    </location>
</feature>
<evidence type="ECO:0000313" key="2">
    <source>
        <dbReference type="EMBL" id="KPA74980.1"/>
    </source>
</evidence>
<proteinExistence type="predicted"/>
<sequence>MPAKDGLKDAAASSGNGLAQKRDSSLAAILNSRRSRTCGSRENLPDSSGTGLSEGCSRCDAASSAAAVPTHTTHVWLGTPRRRSTLHLLGRSGFVMPAHACKGWPEGRGGVGLRMSRAQNAPPRLAATVSSRRSRTRGSRETTPRPPSESLQGSGGRSRRDAASSSAQARSPHTRPVASQPASYSRGRSSLRSSRDVGPRGYCSCVAVCTGTTTQRNTVGSNGCTDTPLPSDGDAHLRAVSRTREDLGARPGKHAPADGDDGAMQWGCW</sequence>
<reference evidence="2 3" key="1">
    <citation type="submission" date="2015-07" db="EMBL/GenBank/DDBJ databases">
        <title>High-quality genome of monoxenous trypanosomatid Leptomonas pyrrhocoris.</title>
        <authorList>
            <person name="Flegontov P."/>
            <person name="Butenko A."/>
            <person name="Firsov S."/>
            <person name="Vlcek C."/>
            <person name="Logacheva M.D."/>
            <person name="Field M."/>
            <person name="Filatov D."/>
            <person name="Flegontova O."/>
            <person name="Gerasimov E."/>
            <person name="Jackson A.P."/>
            <person name="Kelly S."/>
            <person name="Opperdoes F."/>
            <person name="O'Reilly A."/>
            <person name="Votypka J."/>
            <person name="Yurchenko V."/>
            <person name="Lukes J."/>
        </authorList>
    </citation>
    <scope>NUCLEOTIDE SEQUENCE [LARGE SCALE GENOMIC DNA]</scope>
    <source>
        <strain evidence="2">H10</strain>
    </source>
</reference>
<organism evidence="2 3">
    <name type="scientific">Leptomonas pyrrhocoris</name>
    <name type="common">Firebug parasite</name>
    <dbReference type="NCBI Taxonomy" id="157538"/>
    <lineage>
        <taxon>Eukaryota</taxon>
        <taxon>Discoba</taxon>
        <taxon>Euglenozoa</taxon>
        <taxon>Kinetoplastea</taxon>
        <taxon>Metakinetoplastina</taxon>
        <taxon>Trypanosomatida</taxon>
        <taxon>Trypanosomatidae</taxon>
        <taxon>Leishmaniinae</taxon>
        <taxon>Leptomonas</taxon>
    </lineage>
</organism>
<dbReference type="VEuPathDB" id="TriTrypDB:LpyrH10_27_0970"/>
<feature type="region of interest" description="Disordered" evidence="1">
    <location>
        <begin position="112"/>
        <end position="199"/>
    </location>
</feature>
<dbReference type="RefSeq" id="XP_015653419.1">
    <property type="nucleotide sequence ID" value="XM_015808134.1"/>
</dbReference>
<gene>
    <name evidence="2" type="ORF">ABB37_08942</name>
</gene>
<feature type="compositionally biased region" description="Low complexity" evidence="1">
    <location>
        <begin position="183"/>
        <end position="192"/>
    </location>
</feature>
<protein>
    <submittedName>
        <fullName evidence="2">Uncharacterized protein</fullName>
    </submittedName>
</protein>
<evidence type="ECO:0000313" key="3">
    <source>
        <dbReference type="Proteomes" id="UP000037923"/>
    </source>
</evidence>
<keyword evidence="3" id="KW-1185">Reference proteome</keyword>
<dbReference type="Proteomes" id="UP000037923">
    <property type="component" value="Unassembled WGS sequence"/>
</dbReference>
<dbReference type="GeneID" id="26909225"/>
<name>A0A0M9FS57_LEPPY</name>
<comment type="caution">
    <text evidence="2">The sequence shown here is derived from an EMBL/GenBank/DDBJ whole genome shotgun (WGS) entry which is preliminary data.</text>
</comment>
<dbReference type="AlphaFoldDB" id="A0A0M9FS57"/>
<dbReference type="EMBL" id="LGTL01000027">
    <property type="protein sequence ID" value="KPA74980.1"/>
    <property type="molecule type" value="Genomic_DNA"/>
</dbReference>
<evidence type="ECO:0000256" key="1">
    <source>
        <dbReference type="SAM" id="MobiDB-lite"/>
    </source>
</evidence>
<accession>A0A0M9FS57</accession>
<feature type="region of interest" description="Disordered" evidence="1">
    <location>
        <begin position="1"/>
        <end position="54"/>
    </location>
</feature>